<name>A7I819_METB6</name>
<evidence type="ECO:0008006" key="3">
    <source>
        <dbReference type="Google" id="ProtNLM"/>
    </source>
</evidence>
<dbReference type="Proteomes" id="UP000002408">
    <property type="component" value="Chromosome"/>
</dbReference>
<dbReference type="HOGENOM" id="CLU_574420_0_0_2"/>
<organism evidence="1 2">
    <name type="scientific">Methanoregula boonei (strain DSM 21154 / JCM 14090 / 6A8)</name>
    <dbReference type="NCBI Taxonomy" id="456442"/>
    <lineage>
        <taxon>Archaea</taxon>
        <taxon>Methanobacteriati</taxon>
        <taxon>Methanobacteriota</taxon>
        <taxon>Stenosarchaea group</taxon>
        <taxon>Methanomicrobia</taxon>
        <taxon>Methanomicrobiales</taxon>
        <taxon>Methanoregulaceae</taxon>
        <taxon>Methanoregula</taxon>
    </lineage>
</organism>
<proteinExistence type="predicted"/>
<reference evidence="2" key="1">
    <citation type="journal article" date="2015" name="Microbiology">
        <title>Genome of Methanoregula boonei 6A8 reveals adaptations to oligotrophic peatland environments.</title>
        <authorList>
            <person name="Braeuer S."/>
            <person name="Cadillo-Quiroz H."/>
            <person name="Kyrpides N."/>
            <person name="Woyke T."/>
            <person name="Goodwin L."/>
            <person name="Detter C."/>
            <person name="Podell S."/>
            <person name="Yavitt J.B."/>
            <person name="Zinder S.H."/>
        </authorList>
    </citation>
    <scope>NUCLEOTIDE SEQUENCE [LARGE SCALE GENOMIC DNA]</scope>
    <source>
        <strain evidence="2">DSM 21154 / JCM 14090 / 6A8</strain>
    </source>
</reference>
<protein>
    <recommendedName>
        <fullName evidence="3">PAS/PAC sensor protein</fullName>
    </recommendedName>
</protein>
<dbReference type="RefSeq" id="WP_012106913.1">
    <property type="nucleotide sequence ID" value="NC_009712.1"/>
</dbReference>
<accession>A7I819</accession>
<dbReference type="SUPFAM" id="SSF46785">
    <property type="entry name" value="Winged helix' DNA-binding domain"/>
    <property type="match status" value="1"/>
</dbReference>
<keyword evidence="2" id="KW-1185">Reference proteome</keyword>
<evidence type="ECO:0000313" key="1">
    <source>
        <dbReference type="EMBL" id="ABS55880.1"/>
    </source>
</evidence>
<dbReference type="GeneID" id="5410608"/>
<dbReference type="KEGG" id="mbn:Mboo_1362"/>
<dbReference type="InterPro" id="IPR036390">
    <property type="entry name" value="WH_DNA-bd_sf"/>
</dbReference>
<dbReference type="eggNOG" id="arCOG06918">
    <property type="taxonomic scope" value="Archaea"/>
</dbReference>
<gene>
    <name evidence="1" type="ordered locus">Mboo_1362</name>
</gene>
<sequence length="475" mass="52590">MPGSSEIRTTIISTLTASSRPVSIAGLARKTGISRNTLSKYLERMVMSGSVGMIHHGMAKKFYLRAPGESAPAGTETQDLILVLDLSCSVLVFDKIERKEAISSLGPERTEEIPFSRDIAEILESGPFLQWISRIQFSPGSQQSLYEIRKTDKSAGAMTLAYRAFPLFFAGREPLVVLYTTRSPERDPAGSRDSPRFSPEDTLIAESDCVVIIQDMHIIHASPSFARLIGRPINSIRGYNIKRFFQASSLTALETSLSALEKESRAAPSPLTLTLTGNGEETAGDYAFHLSRMPYPDSGAMIGVLHRTGPQKEAARPVHVVPSGWESFLRELLTRLQIREREASAILVPWALEQLHPLLDADECVLNIRIREMGDFSRTYRWSMRKPGTDEGAEGSDSAETGMDELLQVPIRKNKKTLGGFGWHPRSPDMIPPIDRQSLETVCTLLALKVWHQACIERAMESQAGFNDVFGEISL</sequence>
<dbReference type="STRING" id="456442.Mboo_1362"/>
<dbReference type="EMBL" id="CP000780">
    <property type="protein sequence ID" value="ABS55880.1"/>
    <property type="molecule type" value="Genomic_DNA"/>
</dbReference>
<evidence type="ECO:0000313" key="2">
    <source>
        <dbReference type="Proteomes" id="UP000002408"/>
    </source>
</evidence>
<dbReference type="AlphaFoldDB" id="A7I819"/>